<reference evidence="1" key="1">
    <citation type="journal article" date="2023" name="Plant J.">
        <title>The genome of the king protea, Protea cynaroides.</title>
        <authorList>
            <person name="Chang J."/>
            <person name="Duong T.A."/>
            <person name="Schoeman C."/>
            <person name="Ma X."/>
            <person name="Roodt D."/>
            <person name="Barker N."/>
            <person name="Li Z."/>
            <person name="Van de Peer Y."/>
            <person name="Mizrachi E."/>
        </authorList>
    </citation>
    <scope>NUCLEOTIDE SEQUENCE</scope>
    <source>
        <tissue evidence="1">Young leaves</tissue>
    </source>
</reference>
<keyword evidence="2" id="KW-1185">Reference proteome</keyword>
<gene>
    <name evidence="1" type="ORF">NE237_030218</name>
</gene>
<dbReference type="Proteomes" id="UP001141806">
    <property type="component" value="Unassembled WGS sequence"/>
</dbReference>
<proteinExistence type="predicted"/>
<sequence>MTGEVPTTMVFMTSRGLKGSMAFGGMISMVNKSSGQVEGVITVSQRRSTIPSWSQEAVVLSTDGSRSADGALLRRLVYFHSVFEGIAIGVRKTTVDRWRALCTVSFKVYRLDLCHLHGTRLRCLLDSITPILTSSLFVSRWSWLSPLITAIPKP</sequence>
<evidence type="ECO:0000313" key="2">
    <source>
        <dbReference type="Proteomes" id="UP001141806"/>
    </source>
</evidence>
<accession>A0A9Q0JVJ8</accession>
<evidence type="ECO:0000313" key="1">
    <source>
        <dbReference type="EMBL" id="KAJ4953386.1"/>
    </source>
</evidence>
<comment type="caution">
    <text evidence="1">The sequence shown here is derived from an EMBL/GenBank/DDBJ whole genome shotgun (WGS) entry which is preliminary data.</text>
</comment>
<name>A0A9Q0JVJ8_9MAGN</name>
<protein>
    <submittedName>
        <fullName evidence="1">Uncharacterized protein</fullName>
    </submittedName>
</protein>
<dbReference type="EMBL" id="JAMYWD010000012">
    <property type="protein sequence ID" value="KAJ4953386.1"/>
    <property type="molecule type" value="Genomic_DNA"/>
</dbReference>
<dbReference type="OrthoDB" id="448280at2759"/>
<organism evidence="1 2">
    <name type="scientific">Protea cynaroides</name>
    <dbReference type="NCBI Taxonomy" id="273540"/>
    <lineage>
        <taxon>Eukaryota</taxon>
        <taxon>Viridiplantae</taxon>
        <taxon>Streptophyta</taxon>
        <taxon>Embryophyta</taxon>
        <taxon>Tracheophyta</taxon>
        <taxon>Spermatophyta</taxon>
        <taxon>Magnoliopsida</taxon>
        <taxon>Proteales</taxon>
        <taxon>Proteaceae</taxon>
        <taxon>Protea</taxon>
    </lineage>
</organism>
<dbReference type="AlphaFoldDB" id="A0A9Q0JVJ8"/>